<dbReference type="OrthoDB" id="8437044at2"/>
<evidence type="ECO:0000313" key="1">
    <source>
        <dbReference type="EMBL" id="SCA57017.1"/>
    </source>
</evidence>
<keyword evidence="2" id="KW-1185">Reference proteome</keyword>
<organism evidence="1 2">
    <name type="scientific">Candidatus Terasakiella magnetica</name>
    <dbReference type="NCBI Taxonomy" id="1867952"/>
    <lineage>
        <taxon>Bacteria</taxon>
        <taxon>Pseudomonadati</taxon>
        <taxon>Pseudomonadota</taxon>
        <taxon>Alphaproteobacteria</taxon>
        <taxon>Rhodospirillales</taxon>
        <taxon>Terasakiellaceae</taxon>
        <taxon>Terasakiella</taxon>
    </lineage>
</organism>
<protein>
    <submittedName>
        <fullName evidence="1">Uncharacterized protein</fullName>
    </submittedName>
</protein>
<dbReference type="EMBL" id="FLYE01000034">
    <property type="protein sequence ID" value="SCA57017.1"/>
    <property type="molecule type" value="Genomic_DNA"/>
</dbReference>
<proteinExistence type="predicted"/>
<dbReference type="AlphaFoldDB" id="A0A1C3RIA7"/>
<gene>
    <name evidence="1" type="ORF">MTBPR1_40040</name>
</gene>
<accession>A0A1C3RIA7</accession>
<sequence>MATETSEDFFQAIREAVSQTLDMAEAQSKISDETRELLSQLILTRRGDGEIVLDMSAHQKMKAGENSWVNKERNDQDRYINPTRLPQLVPGLSGLTSGQYLAFVQRPLDRNGDNAPFLVDQSLRLYDQYHHKDLAAERNKLFGHYQRHVAKILIDDLLSKEHDTSDQEELDKLRAQTPPQKQFEMAAKALDISTTEVMNNLFKYAIALYNIERIKTKAVQLKKAQQKFELILRKLANTDSGPTAKTRVKDIFLGFQKDLTFMAKEIGYLNNKAFQPIIEKMHKESFQDQYLDLHRHGARLDALATRWVIIFNEANNQDNLRTTVEKIKGMHTVFMN</sequence>
<evidence type="ECO:0000313" key="2">
    <source>
        <dbReference type="Proteomes" id="UP000231658"/>
    </source>
</evidence>
<dbReference type="Proteomes" id="UP000231658">
    <property type="component" value="Unassembled WGS sequence"/>
</dbReference>
<name>A0A1C3RIA7_9PROT</name>
<reference evidence="1 2" key="1">
    <citation type="submission" date="2016-07" db="EMBL/GenBank/DDBJ databases">
        <authorList>
            <person name="Lefevre C.T."/>
        </authorList>
    </citation>
    <scope>NUCLEOTIDE SEQUENCE [LARGE SCALE GENOMIC DNA]</scope>
    <source>
        <strain evidence="1">PR1</strain>
    </source>
</reference>
<dbReference type="RefSeq" id="WP_069189084.1">
    <property type="nucleotide sequence ID" value="NZ_FLYE01000034.1"/>
</dbReference>